<keyword evidence="12" id="KW-1185">Reference proteome</keyword>
<dbReference type="Gene3D" id="2.130.10.10">
    <property type="entry name" value="YVTN repeat-like/Quinoprotein amine dehydrogenase"/>
    <property type="match status" value="1"/>
</dbReference>
<keyword evidence="3" id="KW-0813">Transport</keyword>
<reference evidence="10" key="1">
    <citation type="submission" date="2007-04" db="EMBL/GenBank/DDBJ databases">
        <title>Annotation of Pediculus humanus corporis strain USDA.</title>
        <authorList>
            <person name="Kirkness E."/>
            <person name="Hannick L."/>
            <person name="Hass B."/>
            <person name="Bruggner R."/>
            <person name="Lawson D."/>
            <person name="Bidwell S."/>
            <person name="Joardar V."/>
            <person name="Caler E."/>
            <person name="Walenz B."/>
            <person name="Inman J."/>
            <person name="Schobel S."/>
            <person name="Galinsky K."/>
            <person name="Amedeo P."/>
            <person name="Strausberg R."/>
        </authorList>
    </citation>
    <scope>NUCLEOTIDE SEQUENCE</scope>
    <source>
        <strain evidence="10">USDA</strain>
    </source>
</reference>
<dbReference type="PANTHER" id="PTHR13405">
    <property type="entry name" value="NUCLEAR PORE COMPLEX PROTEIN NUP133"/>
    <property type="match status" value="1"/>
</dbReference>
<comment type="subcellular location">
    <subcellularLocation>
        <location evidence="1">Nucleus envelope</location>
    </subcellularLocation>
</comment>
<dbReference type="KEGG" id="phu:Phum_PHUM513950"/>
<dbReference type="VEuPathDB" id="VectorBase:PHUM513950"/>
<feature type="domain" description="Nucleoporin Nup133/Nup155-like N-terminal" evidence="9">
    <location>
        <begin position="62"/>
        <end position="419"/>
    </location>
</feature>
<dbReference type="HOGENOM" id="CLU_008593_1_0_1"/>
<dbReference type="EMBL" id="DS235845">
    <property type="protein sequence ID" value="EEB18412.1"/>
    <property type="molecule type" value="Genomic_DNA"/>
</dbReference>
<dbReference type="InParanoid" id="E0VYF6"/>
<feature type="domain" description="Nucleoporin Nup133/Nup155-like C-terminal" evidence="8">
    <location>
        <begin position="828"/>
        <end position="1057"/>
    </location>
</feature>
<evidence type="ECO:0000256" key="7">
    <source>
        <dbReference type="ARBA" id="ARBA00023242"/>
    </source>
</evidence>
<dbReference type="InterPro" id="IPR007187">
    <property type="entry name" value="Nucleoporin_Nup133/Nup155_C"/>
</dbReference>
<comment type="similarity">
    <text evidence="2">Belongs to the nucleoporin Nup133 family.</text>
</comment>
<dbReference type="GO" id="GO:0016973">
    <property type="term" value="P:poly(A)+ mRNA export from nucleus"/>
    <property type="evidence" value="ECO:0007669"/>
    <property type="project" value="TreeGrafter"/>
</dbReference>
<dbReference type="AlphaFoldDB" id="E0VYF6"/>
<dbReference type="EnsemblMetazoa" id="PHUM513950-RA">
    <property type="protein sequence ID" value="PHUM513950-PA"/>
    <property type="gene ID" value="PHUM513950"/>
</dbReference>
<dbReference type="EMBL" id="AAZO01006252">
    <property type="status" value="NOT_ANNOTATED_CDS"/>
    <property type="molecule type" value="Genomic_DNA"/>
</dbReference>
<evidence type="ECO:0000256" key="2">
    <source>
        <dbReference type="ARBA" id="ARBA00005569"/>
    </source>
</evidence>
<dbReference type="Gene3D" id="1.20.58.1380">
    <property type="match status" value="1"/>
</dbReference>
<evidence type="ECO:0000313" key="12">
    <source>
        <dbReference type="Proteomes" id="UP000009046"/>
    </source>
</evidence>
<evidence type="ECO:0000259" key="9">
    <source>
        <dbReference type="Pfam" id="PF08801"/>
    </source>
</evidence>
<dbReference type="InterPro" id="IPR014908">
    <property type="entry name" value="Nucleoporin_Nup133/Nup155_N"/>
</dbReference>
<evidence type="ECO:0000256" key="4">
    <source>
        <dbReference type="ARBA" id="ARBA00022816"/>
    </source>
</evidence>
<evidence type="ECO:0000256" key="6">
    <source>
        <dbReference type="ARBA" id="ARBA00023010"/>
    </source>
</evidence>
<dbReference type="PANTHER" id="PTHR13405:SF11">
    <property type="entry name" value="NUCLEAR PORE COMPLEX PROTEIN NUP133"/>
    <property type="match status" value="1"/>
</dbReference>
<evidence type="ECO:0000259" key="8">
    <source>
        <dbReference type="Pfam" id="PF03177"/>
    </source>
</evidence>
<dbReference type="Pfam" id="PF03177">
    <property type="entry name" value="Nucleoporin_C"/>
    <property type="match status" value="1"/>
</dbReference>
<proteinExistence type="inferred from homology"/>
<evidence type="ECO:0000256" key="5">
    <source>
        <dbReference type="ARBA" id="ARBA00022927"/>
    </source>
</evidence>
<reference evidence="11" key="3">
    <citation type="submission" date="2020-05" db="UniProtKB">
        <authorList>
            <consortium name="EnsemblMetazoa"/>
        </authorList>
    </citation>
    <scope>IDENTIFICATION</scope>
    <source>
        <strain evidence="11">USDA</strain>
    </source>
</reference>
<dbReference type="GO" id="GO:0000972">
    <property type="term" value="P:transcription-dependent tethering of RNA polymerase II gene DNA at nuclear periphery"/>
    <property type="evidence" value="ECO:0007669"/>
    <property type="project" value="TreeGrafter"/>
</dbReference>
<dbReference type="InterPro" id="IPR015943">
    <property type="entry name" value="WD40/YVTN_repeat-like_dom_sf"/>
</dbReference>
<evidence type="ECO:0000256" key="1">
    <source>
        <dbReference type="ARBA" id="ARBA00004259"/>
    </source>
</evidence>
<accession>E0VYF6</accession>
<dbReference type="Gene3D" id="1.25.40.700">
    <property type="match status" value="1"/>
</dbReference>
<dbReference type="CTD" id="8233134"/>
<dbReference type="OMA" id="TRKYEEY"/>
<evidence type="ECO:0000313" key="10">
    <source>
        <dbReference type="EMBL" id="EEB18412.1"/>
    </source>
</evidence>
<reference evidence="10" key="2">
    <citation type="submission" date="2007-04" db="EMBL/GenBank/DDBJ databases">
        <title>The genome of the human body louse.</title>
        <authorList>
            <consortium name="The Human Body Louse Genome Consortium"/>
            <person name="Kirkness E."/>
            <person name="Walenz B."/>
            <person name="Hass B."/>
            <person name="Bruggner R."/>
            <person name="Strausberg R."/>
        </authorList>
    </citation>
    <scope>NUCLEOTIDE SEQUENCE</scope>
    <source>
        <strain evidence="10">USDA</strain>
    </source>
</reference>
<dbReference type="SUPFAM" id="SSF117289">
    <property type="entry name" value="Nucleoporin domain"/>
    <property type="match status" value="1"/>
</dbReference>
<dbReference type="RefSeq" id="XP_002431150.1">
    <property type="nucleotide sequence ID" value="XM_002431105.1"/>
</dbReference>
<evidence type="ECO:0000256" key="3">
    <source>
        <dbReference type="ARBA" id="ARBA00022448"/>
    </source>
</evidence>
<keyword evidence="6" id="KW-0811">Translocation</keyword>
<protein>
    <submittedName>
        <fullName evidence="10 11">Nuclear pore complex protein Nup133, putative</fullName>
    </submittedName>
</protein>
<gene>
    <name evidence="11" type="primary">8233134</name>
    <name evidence="10" type="ORF">Phum_PHUM513950</name>
</gene>
<keyword evidence="5" id="KW-0653">Protein transport</keyword>
<dbReference type="GeneID" id="8233134"/>
<dbReference type="GO" id="GO:0006606">
    <property type="term" value="P:protein import into nucleus"/>
    <property type="evidence" value="ECO:0007669"/>
    <property type="project" value="TreeGrafter"/>
</dbReference>
<dbReference type="Pfam" id="PF08801">
    <property type="entry name" value="Nucleoporin_N"/>
    <property type="match status" value="1"/>
</dbReference>
<keyword evidence="4" id="KW-0509">mRNA transport</keyword>
<dbReference type="InterPro" id="IPR037624">
    <property type="entry name" value="Nup133-like"/>
</dbReference>
<dbReference type="FunCoup" id="E0VYF6">
    <property type="interactions" value="2144"/>
</dbReference>
<dbReference type="eggNOG" id="KOG4121">
    <property type="taxonomic scope" value="Eukaryota"/>
</dbReference>
<evidence type="ECO:0000313" key="11">
    <source>
        <dbReference type="EnsemblMetazoa" id="PHUM513950-PA"/>
    </source>
</evidence>
<dbReference type="GO" id="GO:0017056">
    <property type="term" value="F:structural constituent of nuclear pore"/>
    <property type="evidence" value="ECO:0007669"/>
    <property type="project" value="InterPro"/>
</dbReference>
<organism>
    <name type="scientific">Pediculus humanus subsp. corporis</name>
    <name type="common">Body louse</name>
    <dbReference type="NCBI Taxonomy" id="121224"/>
    <lineage>
        <taxon>Eukaryota</taxon>
        <taxon>Metazoa</taxon>
        <taxon>Ecdysozoa</taxon>
        <taxon>Arthropoda</taxon>
        <taxon>Hexapoda</taxon>
        <taxon>Insecta</taxon>
        <taxon>Pterygota</taxon>
        <taxon>Neoptera</taxon>
        <taxon>Paraneoptera</taxon>
        <taxon>Psocodea</taxon>
        <taxon>Troctomorpha</taxon>
        <taxon>Phthiraptera</taxon>
        <taxon>Anoplura</taxon>
        <taxon>Pediculidae</taxon>
        <taxon>Pediculus</taxon>
    </lineage>
</organism>
<keyword evidence="7" id="KW-0539">Nucleus</keyword>
<dbReference type="Proteomes" id="UP000009046">
    <property type="component" value="Unassembled WGS sequence"/>
</dbReference>
<name>E0VYF6_PEDHC</name>
<dbReference type="GO" id="GO:0031080">
    <property type="term" value="C:nuclear pore outer ring"/>
    <property type="evidence" value="ECO:0007669"/>
    <property type="project" value="TreeGrafter"/>
</dbReference>
<dbReference type="STRING" id="121224.E0VYF6"/>
<dbReference type="OrthoDB" id="103454at2759"/>
<sequence length="1159" mass="131585">MDRSGLNDSVLLPKTRFSLSSLRKGGLLNESRRQTKSSISGKSIQSNQVIHRSNLHVVETFGMTLPVLVREALTFSDRNAAVSVRVSNSGWAWFVCGRRLLIWQCKVDESLHEDGRRRFFNNQCRELTLPSSDLAYKAELVVVYTAPENQVPSCIAVSPEGIIRYWPSITHEGSSVEVNAELQGQECDSLTDINPIGCVLATTTATVILVQPQMSSGRFSILFRPFKLSQGWLKGIGRLIPSLLFGSMQSCHIMETVNIFSVKNLGHEHCEWLLYILAGHTLQKWILVEGELERLVFECDINQLATDAFQKTIWEPFGGNSNEIQVWLLDMHPTEGGVTVLLGGTNPQISPQFYYALGTLLTNSLVQPSKFDRFCPLKNTSFYRESDEQELLSYKFLVTGGTAFLYKPKSILAVSAVNFGEEADNIDFIGQNDQILGGALCKGIPVFFSVVHGLVSVLPSESSRLEFSNMSISDIASADPSTSVLGEQMNIAITDFELEDLSMSKDGVVQLKAAFLYFIRRNTETAESIVNSLFPYEEEPANEIDAHLDTVVTKVALDIINDIPSGDPRWAPIRSSEITLGSSSSLQILNQLEDKQRALEWFFSFLKEVKIWERLSAVSLRETITATTHVLAEYAEKIISAIALKNLFSNHSSLIEQCIKHVVGDEKLVHGLTHQDLFFREVSRSVEGLQFFSLWCDNVAHSTRRPQEIAIALREANTIFLSVLLEVLQWRKQKLEYFTPKNPFLPKSCEYLPWTSAPGSEGLRESLTLLHELTFKCGARATGEIELRNCLYEQLVSLTDILLDGRRSHVNSVKGGAKFETLHHQYETSRSELIKPFLEDGQYEQAAVLAEKYHDFHTLIQICEKTNNMDRLDSYCEKFSEENFSQYLFNWYIKERKPGRLLQQFRMRSKPLKQKKELSHFLNDHPSLQWLQCIFAGQYKQASSTLHQLAKEEAESLTRKKTMLSLAKLALLASEEDEVASEEKLMEFDSELELVSHQEDLPTSVLNTYGYDITKLGVLTPAELIKLYICEENENVTEVDFKKAIDLLEYIEDDLERNELRHAIWCNAILRDNWKDVDPDSSIENILNLFFFKLVDIVEFMGKIILGGEEFLPSIESLLEAQELNEMKNDRHFQYLIRVGYEHFQKASGCNDQYNHLTT</sequence>